<dbReference type="KEGG" id="ssof:SULC_2898"/>
<evidence type="ECO:0000313" key="5">
    <source>
        <dbReference type="EMBL" id="AKA74951.1"/>
    </source>
</evidence>
<evidence type="ECO:0000313" key="19">
    <source>
        <dbReference type="Proteomes" id="UP000269431"/>
    </source>
</evidence>
<dbReference type="Proteomes" id="UP000033106">
    <property type="component" value="Chromosome"/>
</dbReference>
<keyword evidence="2" id="KW-0274">FAD</keyword>
<dbReference type="Proteomes" id="UP000278715">
    <property type="component" value="Chromosome"/>
</dbReference>
<dbReference type="GeneID" id="58783401"/>
<dbReference type="InterPro" id="IPR006094">
    <property type="entry name" value="Oxid_FAD_bind_N"/>
</dbReference>
<dbReference type="InterPro" id="IPR009051">
    <property type="entry name" value="Helical_ferredxn"/>
</dbReference>
<dbReference type="EMBL" id="CP033239">
    <property type="protein sequence ID" value="AZF79872.1"/>
    <property type="molecule type" value="Genomic_DNA"/>
</dbReference>
<accession>A0A0E3MKG8</accession>
<dbReference type="Pfam" id="PF01565">
    <property type="entry name" value="FAD_binding_4"/>
    <property type="match status" value="1"/>
</dbReference>
<dbReference type="Pfam" id="PF13183">
    <property type="entry name" value="Fer4_8"/>
    <property type="match status" value="1"/>
</dbReference>
<dbReference type="KEGG" id="ssol:SULB_2901"/>
<reference evidence="18 19" key="2">
    <citation type="journal article" date="2018" name="Proc. Natl. Acad. Sci. U.S.A.">
        <title>Nonmutational mechanism of inheritance in the Archaeon Sulfolobus solfataricus.</title>
        <authorList>
            <person name="Payne S."/>
            <person name="McCarthy S."/>
            <person name="Johnson T."/>
            <person name="North E."/>
            <person name="Blum P."/>
        </authorList>
    </citation>
    <scope>NUCLEOTIDE SEQUENCE [LARGE SCALE GENOMIC DNA]</scope>
    <source>
        <strain evidence="9 18">SARC-H</strain>
        <strain evidence="10 22">SARC-I</strain>
        <strain evidence="12 23">SARC-N</strain>
        <strain evidence="13 24">SARC-O</strain>
        <strain evidence="14 19">SUL120</strain>
        <strain evidence="8 20">SULG</strain>
        <strain evidence="11 21">SULM</strain>
    </source>
</reference>
<dbReference type="PATRIC" id="fig|2287.6.peg.3110"/>
<evidence type="ECO:0000256" key="2">
    <source>
        <dbReference type="ARBA" id="ARBA00022827"/>
    </source>
</evidence>
<evidence type="ECO:0000256" key="1">
    <source>
        <dbReference type="ARBA" id="ARBA00022630"/>
    </source>
</evidence>
<dbReference type="InterPro" id="IPR016169">
    <property type="entry name" value="FAD-bd_PCMH_sub2"/>
</dbReference>
<dbReference type="Proteomes" id="UP000282269">
    <property type="component" value="Chromosome"/>
</dbReference>
<dbReference type="InterPro" id="IPR017896">
    <property type="entry name" value="4Fe4S_Fe-S-bd"/>
</dbReference>
<dbReference type="SUPFAM" id="SSF46548">
    <property type="entry name" value="alpha-helical ferredoxin"/>
    <property type="match status" value="1"/>
</dbReference>
<dbReference type="SUPFAM" id="SSF55103">
    <property type="entry name" value="FAD-linked oxidases, C-terminal domain"/>
    <property type="match status" value="1"/>
</dbReference>
<dbReference type="InterPro" id="IPR016164">
    <property type="entry name" value="FAD-linked_Oxase-like_C"/>
</dbReference>
<evidence type="ECO:0000259" key="3">
    <source>
        <dbReference type="PROSITE" id="PS51379"/>
    </source>
</evidence>
<evidence type="ECO:0000313" key="24">
    <source>
        <dbReference type="Proteomes" id="UP000282269"/>
    </source>
</evidence>
<dbReference type="Proteomes" id="UP000033085">
    <property type="component" value="Chromosome"/>
</dbReference>
<dbReference type="EMBL" id="CP033237">
    <property type="protein sequence ID" value="AZF74656.1"/>
    <property type="molecule type" value="Genomic_DNA"/>
</dbReference>
<dbReference type="PROSITE" id="PS00198">
    <property type="entry name" value="4FE4S_FER_1"/>
    <property type="match status" value="2"/>
</dbReference>
<name>A0A0E3MKG8_SACSO</name>
<dbReference type="AlphaFoldDB" id="A0A0E3MKG8"/>
<proteinExistence type="predicted"/>
<evidence type="ECO:0000313" key="8">
    <source>
        <dbReference type="EMBL" id="AZF69416.1"/>
    </source>
</evidence>
<evidence type="ECO:0000313" key="21">
    <source>
        <dbReference type="Proteomes" id="UP000273443"/>
    </source>
</evidence>
<dbReference type="Proteomes" id="UP000275843">
    <property type="component" value="Chromosome"/>
</dbReference>
<evidence type="ECO:0000313" key="14">
    <source>
        <dbReference type="EMBL" id="AZF85084.1"/>
    </source>
</evidence>
<evidence type="ECO:0000313" key="16">
    <source>
        <dbReference type="Proteomes" id="UP000033085"/>
    </source>
</evidence>
<organism evidence="7 17">
    <name type="scientific">Saccharolobus solfataricus</name>
    <name type="common">Sulfolobus solfataricus</name>
    <dbReference type="NCBI Taxonomy" id="2287"/>
    <lineage>
        <taxon>Archaea</taxon>
        <taxon>Thermoproteota</taxon>
        <taxon>Thermoprotei</taxon>
        <taxon>Sulfolobales</taxon>
        <taxon>Sulfolobaceae</taxon>
        <taxon>Saccharolobus</taxon>
    </lineage>
</organism>
<dbReference type="EMBL" id="CP033236">
    <property type="protein sequence ID" value="AZF72036.1"/>
    <property type="molecule type" value="Genomic_DNA"/>
</dbReference>
<dbReference type="PANTHER" id="PTHR11748:SF118">
    <property type="entry name" value="ALKYLDIHYDROXYACETONEPHOSPHATE SYNTHASE (PRECURSOR)"/>
    <property type="match status" value="1"/>
</dbReference>
<dbReference type="Proteomes" id="UP000273443">
    <property type="component" value="Chromosome"/>
</dbReference>
<evidence type="ECO:0000313" key="10">
    <source>
        <dbReference type="EMBL" id="AZF74656.1"/>
    </source>
</evidence>
<sequence length="1000" mass="110901">MGLEEELKSLLGDSFHDELVERLSHSVDFGFVPELVWSGIKINIVPDYVAYPRSVEDIINVVRLGLKYKIPIVPYGRGTNRYGNAIPADGGILLDFSKMTNVTIDESNKMAIVEPGATWKLVDIYAQQKGLQLRTFPSSYDSTVGGGIAGDALGIGSYEYGFISDNVSFVEMVNPKGDLVRLEGKDLALVCGAEGTTGIIAKAGLKLRNFSPTEAMVISFDNLDQMMHAVGEFYREVIPAWHVQVRGPYISTYMAEKYKAPFEPQKWNMVILYPSPRSPLVEPKIYKIAQSYGGKVFEGEWTGWWSFNHGVAAALRTQGLLIHQHGLIHYTRLLDLLRNLEKALGKLGELSSDGGFDVDIALERREVLLVNAFTQISVSPVDKKILYDLAKNTLMMDEFVKVDGSLLSVGIFAHKYAKNRLSSMGKTFTDLGVDRYEVIRKYKEETDPEEIFNPGKLFDPKIRAKAVLEIPRRQQEALNFRFAIGFVKRLSPGGEVEGFKHVRRYLEDFADYSLMCIDCSMCVTVCPQYRLIPQWPYAPKGMFDFVRGAVAYYELNGSIDIPDSVIAEISGCHKCGLCDGVCPARIPISTLLIKLNSLVAKKLPEEPGVELSLFSDPELASVNDPNSQFILWVGKNAVSNPAVAITALKILKKMGLKVKVIGTSADSGFLDYISGNGNKFLEKMKYNLDAVNNALEIITITPEDYRTFSTAYKDYSKLAGTEVIFEVVPLELRLLKSIVIDGSNENVNLHVACFSSEYSDEVIRRLSEKGFRVKKVEGCSGAILEKSLGKRADLMARAIGERYGKVVTLCPLAAAKFRSVGINAVTLIEFLAEKLGIQSVQYQVASFQLDENSKEYIRKELISSILSSLNSQVNLIADTAAFSTSGVDEYKKIIEPIIVQVVDNIGKIIASKLSGNIRQKSSESSIDKAIILAEYIKEISNTLSAIELDKIIQPFASLLKSKVTEEYDENVVISAVIQLLRDNIDRLKTVITTEISKILS</sequence>
<gene>
    <name evidence="7" type="ORF">SULA_2901</name>
    <name evidence="5" type="ORF">SULB_2901</name>
    <name evidence="6" type="ORF">SULC_2898</name>
    <name evidence="8" type="ORF">SULG_14815</name>
    <name evidence="9" type="ORF">SULH_14815</name>
    <name evidence="10" type="ORF">SULI_14815</name>
    <name evidence="11" type="ORF">SULM_14745</name>
    <name evidence="12" type="ORF">SULN_14735</name>
    <name evidence="13" type="ORF">SULO_14755</name>
    <name evidence="14" type="ORF">SULZ_14820</name>
</gene>
<evidence type="ECO:0000313" key="9">
    <source>
        <dbReference type="EMBL" id="AZF72036.1"/>
    </source>
</evidence>
<dbReference type="InterPro" id="IPR016166">
    <property type="entry name" value="FAD-bd_PCMH"/>
</dbReference>
<evidence type="ECO:0000313" key="11">
    <source>
        <dbReference type="EMBL" id="AZF77267.1"/>
    </source>
</evidence>
<dbReference type="Proteomes" id="UP000273194">
    <property type="component" value="Chromosome"/>
</dbReference>
<dbReference type="PROSITE" id="PS51387">
    <property type="entry name" value="FAD_PCMH"/>
    <property type="match status" value="1"/>
</dbReference>
<dbReference type="EMBL" id="CP033241">
    <property type="protein sequence ID" value="AZF85084.1"/>
    <property type="molecule type" value="Genomic_DNA"/>
</dbReference>
<reference evidence="15 16" key="1">
    <citation type="journal article" date="2015" name="Genome Announc.">
        <title>Complete Genome Sequence of Sulfolobus solfataricus Strain 98/2 and Evolved Derivatives.</title>
        <authorList>
            <person name="McCarthy S."/>
            <person name="Gradnigo J."/>
            <person name="Johnson T."/>
            <person name="Payne S."/>
            <person name="Lipzen A."/>
            <person name="Martin J."/>
            <person name="Schackwitz W."/>
            <person name="Moriyama E."/>
            <person name="Blum P."/>
        </authorList>
    </citation>
    <scope>NUCLEOTIDE SEQUENCE [LARGE SCALE GENOMIC DNA]</scope>
    <source>
        <strain evidence="15">98/2 SULC</strain>
        <strain evidence="5">SARC-B</strain>
        <strain evidence="6">SARC-C</strain>
        <strain evidence="7 17">SULA</strain>
        <strain evidence="16">SULB</strain>
    </source>
</reference>
<dbReference type="Gene3D" id="3.30.465.10">
    <property type="match status" value="1"/>
</dbReference>
<evidence type="ECO:0000313" key="20">
    <source>
        <dbReference type="Proteomes" id="UP000273194"/>
    </source>
</evidence>
<dbReference type="GO" id="GO:0051536">
    <property type="term" value="F:iron-sulfur cluster binding"/>
    <property type="evidence" value="ECO:0007669"/>
    <property type="project" value="InterPro"/>
</dbReference>
<dbReference type="EMBL" id="CP011057">
    <property type="protein sequence ID" value="AKA80338.1"/>
    <property type="molecule type" value="Genomic_DNA"/>
</dbReference>
<evidence type="ECO:0000313" key="6">
    <source>
        <dbReference type="EMBL" id="AKA77647.1"/>
    </source>
</evidence>
<dbReference type="PROSITE" id="PS51379">
    <property type="entry name" value="4FE4S_FER_2"/>
    <property type="match status" value="1"/>
</dbReference>
<feature type="domain" description="4Fe-4S ferredoxin-type" evidence="3">
    <location>
        <begin position="506"/>
        <end position="536"/>
    </location>
</feature>
<evidence type="ECO:0000313" key="15">
    <source>
        <dbReference type="Proteomes" id="UP000033057"/>
    </source>
</evidence>
<dbReference type="GO" id="GO:0008720">
    <property type="term" value="F:D-lactate dehydrogenase (NAD+) activity"/>
    <property type="evidence" value="ECO:0007669"/>
    <property type="project" value="TreeGrafter"/>
</dbReference>
<dbReference type="PANTHER" id="PTHR11748">
    <property type="entry name" value="D-LACTATE DEHYDROGENASE"/>
    <property type="match status" value="1"/>
</dbReference>
<evidence type="ECO:0000313" key="7">
    <source>
        <dbReference type="EMBL" id="AKA80338.1"/>
    </source>
</evidence>
<protein>
    <submittedName>
        <fullName evidence="7">FAD-binding oxidoreductase</fullName>
    </submittedName>
</protein>
<dbReference type="Proteomes" id="UP000267993">
    <property type="component" value="Chromosome"/>
</dbReference>
<dbReference type="SUPFAM" id="SSF56176">
    <property type="entry name" value="FAD-binding/transporter-associated domain-like"/>
    <property type="match status" value="1"/>
</dbReference>
<evidence type="ECO:0000313" key="23">
    <source>
        <dbReference type="Proteomes" id="UP000278715"/>
    </source>
</evidence>
<dbReference type="EMBL" id="CP011055">
    <property type="protein sequence ID" value="AKA74951.1"/>
    <property type="molecule type" value="Genomic_DNA"/>
</dbReference>
<keyword evidence="1" id="KW-0285">Flavoprotein</keyword>
<dbReference type="EMBL" id="CP011056">
    <property type="protein sequence ID" value="AKA77647.1"/>
    <property type="molecule type" value="Genomic_DNA"/>
</dbReference>
<dbReference type="Gene3D" id="1.10.1060.10">
    <property type="entry name" value="Alpha-helical ferredoxin"/>
    <property type="match status" value="1"/>
</dbReference>
<dbReference type="InterPro" id="IPR017900">
    <property type="entry name" value="4Fe4S_Fe_S_CS"/>
</dbReference>
<dbReference type="GO" id="GO:0004458">
    <property type="term" value="F:D-lactate dehydrogenase (cytochrome) activity"/>
    <property type="evidence" value="ECO:0007669"/>
    <property type="project" value="TreeGrafter"/>
</dbReference>
<dbReference type="EMBL" id="CP033238">
    <property type="protein sequence ID" value="AZF77267.1"/>
    <property type="molecule type" value="Genomic_DNA"/>
</dbReference>
<reference evidence="7" key="3">
    <citation type="submission" date="2018-10" db="EMBL/GenBank/DDBJ databases">
        <authorList>
            <person name="McCarthy S."/>
            <person name="Gradnigo J."/>
            <person name="Johnson T."/>
            <person name="Payne S."/>
            <person name="Lipzen A."/>
            <person name="Schackwitz W."/>
            <person name="Martin J."/>
            <person name="Moriyama E."/>
            <person name="Blum P."/>
        </authorList>
    </citation>
    <scope>NUCLEOTIDE SEQUENCE</scope>
    <source>
        <strain evidence="5">SARC-B</strain>
        <strain evidence="6">SARC-C</strain>
        <strain evidence="7">SULA</strain>
    </source>
</reference>
<dbReference type="Proteomes" id="UP000269431">
    <property type="component" value="Chromosome"/>
</dbReference>
<dbReference type="EMBL" id="CP033240">
    <property type="protein sequence ID" value="AZF82478.1"/>
    <property type="molecule type" value="Genomic_DNA"/>
</dbReference>
<evidence type="ECO:0000313" key="22">
    <source>
        <dbReference type="Proteomes" id="UP000275843"/>
    </source>
</evidence>
<dbReference type="RefSeq" id="WP_009992150.1">
    <property type="nucleotide sequence ID" value="NZ_CP011055.2"/>
</dbReference>
<evidence type="ECO:0000259" key="4">
    <source>
        <dbReference type="PROSITE" id="PS51387"/>
    </source>
</evidence>
<dbReference type="Proteomes" id="UP000033057">
    <property type="component" value="Chromosome"/>
</dbReference>
<dbReference type="GO" id="GO:1903457">
    <property type="term" value="P:lactate catabolic process"/>
    <property type="evidence" value="ECO:0007669"/>
    <property type="project" value="TreeGrafter"/>
</dbReference>
<dbReference type="GO" id="GO:0071949">
    <property type="term" value="F:FAD binding"/>
    <property type="evidence" value="ECO:0007669"/>
    <property type="project" value="InterPro"/>
</dbReference>
<evidence type="ECO:0000313" key="18">
    <source>
        <dbReference type="Proteomes" id="UP000267993"/>
    </source>
</evidence>
<dbReference type="KEGG" id="ssoa:SULA_2901"/>
<evidence type="ECO:0000313" key="12">
    <source>
        <dbReference type="EMBL" id="AZF79872.1"/>
    </source>
</evidence>
<dbReference type="InterPro" id="IPR036318">
    <property type="entry name" value="FAD-bd_PCMH-like_sf"/>
</dbReference>
<feature type="domain" description="FAD-binding PCMH-type" evidence="4">
    <location>
        <begin position="42"/>
        <end position="210"/>
    </location>
</feature>
<evidence type="ECO:0000313" key="17">
    <source>
        <dbReference type="Proteomes" id="UP000033106"/>
    </source>
</evidence>
<dbReference type="EMBL" id="CP033235">
    <property type="protein sequence ID" value="AZF69416.1"/>
    <property type="molecule type" value="Genomic_DNA"/>
</dbReference>
<evidence type="ECO:0000313" key="13">
    <source>
        <dbReference type="EMBL" id="AZF82478.1"/>
    </source>
</evidence>